<feature type="region of interest" description="Disordered" evidence="9">
    <location>
        <begin position="418"/>
        <end position="457"/>
    </location>
</feature>
<feature type="compositionally biased region" description="Polar residues" evidence="9">
    <location>
        <begin position="941"/>
        <end position="952"/>
    </location>
</feature>
<keyword evidence="3" id="KW-0812">Transmembrane</keyword>
<feature type="compositionally biased region" description="Basic and acidic residues" evidence="9">
    <location>
        <begin position="437"/>
        <end position="451"/>
    </location>
</feature>
<feature type="region of interest" description="Disordered" evidence="9">
    <location>
        <begin position="770"/>
        <end position="805"/>
    </location>
</feature>
<dbReference type="CDD" id="cd21675">
    <property type="entry name" value="SMP_TEX2"/>
    <property type="match status" value="1"/>
</dbReference>
<comment type="subcellular location">
    <subcellularLocation>
        <location evidence="1">Endoplasmic reticulum membrane</location>
    </subcellularLocation>
</comment>
<evidence type="ECO:0000256" key="5">
    <source>
        <dbReference type="ARBA" id="ARBA00022989"/>
    </source>
</evidence>
<keyword evidence="12" id="KW-1185">Reference proteome</keyword>
<keyword evidence="2" id="KW-0813">Transport</keyword>
<evidence type="ECO:0000256" key="7">
    <source>
        <dbReference type="ARBA" id="ARBA00023121"/>
    </source>
</evidence>
<dbReference type="GO" id="GO:0006869">
    <property type="term" value="P:lipid transport"/>
    <property type="evidence" value="ECO:0007669"/>
    <property type="project" value="UniProtKB-KW"/>
</dbReference>
<keyword evidence="6" id="KW-0445">Lipid transport</keyword>
<feature type="compositionally biased region" description="Basic and acidic residues" evidence="9">
    <location>
        <begin position="961"/>
        <end position="974"/>
    </location>
</feature>
<feature type="region of interest" description="Disordered" evidence="9">
    <location>
        <begin position="706"/>
        <end position="738"/>
    </location>
</feature>
<feature type="compositionally biased region" description="Basic and acidic residues" evidence="9">
    <location>
        <begin position="770"/>
        <end position="780"/>
    </location>
</feature>
<feature type="compositionally biased region" description="Polar residues" evidence="9">
    <location>
        <begin position="1016"/>
        <end position="1043"/>
    </location>
</feature>
<feature type="region of interest" description="Disordered" evidence="9">
    <location>
        <begin position="595"/>
        <end position="621"/>
    </location>
</feature>
<organism evidence="11 12">
    <name type="scientific">Smittium angustum</name>
    <dbReference type="NCBI Taxonomy" id="133377"/>
    <lineage>
        <taxon>Eukaryota</taxon>
        <taxon>Fungi</taxon>
        <taxon>Fungi incertae sedis</taxon>
        <taxon>Zoopagomycota</taxon>
        <taxon>Kickxellomycotina</taxon>
        <taxon>Harpellomycetes</taxon>
        <taxon>Harpellales</taxon>
        <taxon>Legeriomycetaceae</taxon>
        <taxon>Smittium</taxon>
    </lineage>
</organism>
<dbReference type="AlphaFoldDB" id="A0A2U1JEG2"/>
<gene>
    <name evidence="11" type="ORF">BB558_000343</name>
</gene>
<dbReference type="PROSITE" id="PS51847">
    <property type="entry name" value="SMP"/>
    <property type="match status" value="1"/>
</dbReference>
<evidence type="ECO:0000256" key="2">
    <source>
        <dbReference type="ARBA" id="ARBA00022448"/>
    </source>
</evidence>
<dbReference type="InterPro" id="IPR031468">
    <property type="entry name" value="SMP_LBD"/>
</dbReference>
<feature type="region of interest" description="Disordered" evidence="9">
    <location>
        <begin position="1003"/>
        <end position="1049"/>
    </location>
</feature>
<feature type="region of interest" description="Disordered" evidence="9">
    <location>
        <begin position="818"/>
        <end position="856"/>
    </location>
</feature>
<evidence type="ECO:0000313" key="11">
    <source>
        <dbReference type="EMBL" id="PWA03482.1"/>
    </source>
</evidence>
<dbReference type="Proteomes" id="UP000245591">
    <property type="component" value="Unassembled WGS sequence"/>
</dbReference>
<dbReference type="GO" id="GO:0005789">
    <property type="term" value="C:endoplasmic reticulum membrane"/>
    <property type="evidence" value="ECO:0007669"/>
    <property type="project" value="UniProtKB-SubCell"/>
</dbReference>
<feature type="region of interest" description="Disordered" evidence="9">
    <location>
        <begin position="638"/>
        <end position="657"/>
    </location>
</feature>
<reference evidence="11 12" key="1">
    <citation type="journal article" date="2018" name="MBio">
        <title>Comparative Genomics Reveals the Core Gene Toolbox for the Fungus-Insect Symbiosis.</title>
        <authorList>
            <person name="Wang Y."/>
            <person name="Stata M."/>
            <person name="Wang W."/>
            <person name="Stajich J.E."/>
            <person name="White M.M."/>
            <person name="Moncalvo J.M."/>
        </authorList>
    </citation>
    <scope>NUCLEOTIDE SEQUENCE [LARGE SCALE GENOMIC DNA]</scope>
    <source>
        <strain evidence="11 12">AUS-126-30</strain>
    </source>
</reference>
<keyword evidence="8" id="KW-0472">Membrane</keyword>
<feature type="compositionally biased region" description="Polar residues" evidence="9">
    <location>
        <begin position="708"/>
        <end position="721"/>
    </location>
</feature>
<keyword evidence="4" id="KW-0256">Endoplasmic reticulum</keyword>
<feature type="domain" description="SMP-LTD" evidence="10">
    <location>
        <begin position="124"/>
        <end position="309"/>
    </location>
</feature>
<evidence type="ECO:0000256" key="9">
    <source>
        <dbReference type="SAM" id="MobiDB-lite"/>
    </source>
</evidence>
<protein>
    <recommendedName>
        <fullName evidence="10">SMP-LTD domain-containing protein</fullName>
    </recommendedName>
</protein>
<evidence type="ECO:0000256" key="4">
    <source>
        <dbReference type="ARBA" id="ARBA00022824"/>
    </source>
</evidence>
<feature type="compositionally biased region" description="Basic and acidic residues" evidence="9">
    <location>
        <begin position="606"/>
        <end position="621"/>
    </location>
</feature>
<evidence type="ECO:0000256" key="3">
    <source>
        <dbReference type="ARBA" id="ARBA00022692"/>
    </source>
</evidence>
<comment type="caution">
    <text evidence="11">The sequence shown here is derived from an EMBL/GenBank/DDBJ whole genome shotgun (WGS) entry which is preliminary data.</text>
</comment>
<dbReference type="GO" id="GO:0008289">
    <property type="term" value="F:lipid binding"/>
    <property type="evidence" value="ECO:0007669"/>
    <property type="project" value="UniProtKB-KW"/>
</dbReference>
<keyword evidence="7" id="KW-0446">Lipid-binding</keyword>
<proteinExistence type="predicted"/>
<name>A0A2U1JEG2_SMIAN</name>
<dbReference type="PANTHER" id="PTHR13466:SF0">
    <property type="entry name" value="SMP-LTD DOMAIN-CONTAINING PROTEIN"/>
    <property type="match status" value="1"/>
</dbReference>
<dbReference type="EMBL" id="MBFU01000013">
    <property type="protein sequence ID" value="PWA03482.1"/>
    <property type="molecule type" value="Genomic_DNA"/>
</dbReference>
<evidence type="ECO:0000313" key="12">
    <source>
        <dbReference type="Proteomes" id="UP000245591"/>
    </source>
</evidence>
<evidence type="ECO:0000256" key="1">
    <source>
        <dbReference type="ARBA" id="ARBA00004586"/>
    </source>
</evidence>
<keyword evidence="5" id="KW-1133">Transmembrane helix</keyword>
<dbReference type="PANTHER" id="PTHR13466">
    <property type="entry name" value="TEX2 PROTEIN-RELATED"/>
    <property type="match status" value="1"/>
</dbReference>
<accession>A0A2U1JEG2</accession>
<evidence type="ECO:0000256" key="6">
    <source>
        <dbReference type="ARBA" id="ARBA00023055"/>
    </source>
</evidence>
<feature type="region of interest" description="Disordered" evidence="9">
    <location>
        <begin position="941"/>
        <end position="974"/>
    </location>
</feature>
<evidence type="ECO:0000256" key="8">
    <source>
        <dbReference type="ARBA" id="ARBA00023136"/>
    </source>
</evidence>
<evidence type="ECO:0000259" key="10">
    <source>
        <dbReference type="PROSITE" id="PS51847"/>
    </source>
</evidence>
<sequence length="1187" mass="134381">MGKLVAAKKGTETSKNQTGDRYLRTCFAKIEQKTLFLYNANNRKEGLGAIILTEYDIELVDKEGYGEDRIYSTKLPIPIEKEDWYFSLLSSSLGEPNNSPKSKLEQIFSDSESWLSKNKHNFRTDDESSWLNALVNRILLGAINTTVVRELFIDQANTKLGRLANTSIISDIDVVGIDLGKSVPSFTNFKLLGVDDQGQTKVKGHMEYMGEVSLTLKIELVLVNIKVPIVVKLVVSKVAGDFMLLIKRPPSNRIWLGFFDSPELEFDLEPKIMHKEIKYTTIVQLLKNKLLELFKNNMVLPNMDDFVFIESKNKGGVFEEMIHYKNNNEAEFIKNGSENQNEPLSKDKNTNSAIRLNDIDNFINTSDENSNLKHQKNKDFGLVTDGKNSLKNISGEDVYEGTKLSLCDEHNVSDCKDKQESHSEFSENVPEAATVENEEKSHSKYPLRSETETSNEPSFLVENKTKGFPTKILYLARDTEQSRLANLSVSKTPKKPFYLEIGDNIRKQKLGLGKKRALSKPKTSLETNTDLYKLLYGQNNTEIISGSEDMPVVFIDEINPQNALIDKIKPEPTDIEKCVNNPSNELINSIPTNFEVDETPVPTETTKPKEPEETFISKEQKKLSKQKKEIVLDAFDNCSDTNPLEGNNEPFTEKSEENDYIESIIKTGNKSLKSSDTTTSMKAREDENCDISETLIDTKTIESETHSCVDNNTEPSAGNIESESRKNLRYSDNSRNNGNEVRKLFESLEKEAVKFDSNLNCNFDSGKKDYFQHDETDNNKSSKLSLISEKESSHSSVNSNDDTDDYETFYNLDNGFVIRKPKPHTANGESTQKTKRNNRTKTPEPKHVSIGSVSGKSLSDTTKKLIWGDIDDKVYSPNSKGSYNIEDIRKKTNFEYGDMNEPIIGLLGEEKDPLFKNVNSEKYNEGQPAQKDVRVYKNSDLFNQNKNDSPETITDKKRRISDHGKTSKFPENKDSIQFVDHFEQINQEQGLKARKDKESVINSSLKSTTDDKSIVESASKNTKTSTNYVSPSKSGRRYTTSSRPQPPNIGLVTEFPKAAVTMRGLVGDNENFEIQSDRINPTPFFGVEANSRISFQNITRTNQVGQTSRFLDSYELPKEKVRHRYSVDITTNNENSLASRISSSKQVLSRQGLYTKESIELDLNNKKSLESQRVLLQPLPKLNLKKF</sequence>